<gene>
    <name evidence="1" type="ORF">ABID44_003332</name>
</gene>
<sequence length="65" mass="6984">MPSDSDLQQTVTLPRVSFGFPPVRLCKSNAMHPTPHTGHALRMQARAATRDRPGVLSGIETMAAA</sequence>
<comment type="caution">
    <text evidence="1">The sequence shown here is derived from an EMBL/GenBank/DDBJ whole genome shotgun (WGS) entry which is preliminary data.</text>
</comment>
<proteinExistence type="predicted"/>
<evidence type="ECO:0000313" key="2">
    <source>
        <dbReference type="Proteomes" id="UP001549143"/>
    </source>
</evidence>
<reference evidence="1 2" key="1">
    <citation type="submission" date="2024-06" db="EMBL/GenBank/DDBJ databases">
        <title>Genomic Encyclopedia of Type Strains, Phase IV (KMG-IV): sequencing the most valuable type-strain genomes for metagenomic binning, comparative biology and taxonomic classification.</title>
        <authorList>
            <person name="Goeker M."/>
        </authorList>
    </citation>
    <scope>NUCLEOTIDE SEQUENCE [LARGE SCALE GENOMIC DNA]</scope>
    <source>
        <strain evidence="1 2">DSM 19730</strain>
    </source>
</reference>
<organism evidence="1 2">
    <name type="scientific">Aquamicrobium ahrensii</name>
    <dbReference type="NCBI Taxonomy" id="469551"/>
    <lineage>
        <taxon>Bacteria</taxon>
        <taxon>Pseudomonadati</taxon>
        <taxon>Pseudomonadota</taxon>
        <taxon>Alphaproteobacteria</taxon>
        <taxon>Hyphomicrobiales</taxon>
        <taxon>Phyllobacteriaceae</taxon>
        <taxon>Aquamicrobium</taxon>
    </lineage>
</organism>
<accession>A0ABV2KPL9</accession>
<dbReference type="RefSeq" id="WP_354152813.1">
    <property type="nucleotide sequence ID" value="NZ_JBEPMN010000017.1"/>
</dbReference>
<keyword evidence="2" id="KW-1185">Reference proteome</keyword>
<protein>
    <submittedName>
        <fullName evidence="1">Uncharacterized protein</fullName>
    </submittedName>
</protein>
<dbReference type="Proteomes" id="UP001549143">
    <property type="component" value="Unassembled WGS sequence"/>
</dbReference>
<name>A0ABV2KPL9_9HYPH</name>
<dbReference type="EMBL" id="JBEPMN010000017">
    <property type="protein sequence ID" value="MET3662979.1"/>
    <property type="molecule type" value="Genomic_DNA"/>
</dbReference>
<evidence type="ECO:0000313" key="1">
    <source>
        <dbReference type="EMBL" id="MET3662979.1"/>
    </source>
</evidence>